<keyword evidence="4" id="KW-1185">Reference proteome</keyword>
<organism evidence="2">
    <name type="scientific">Gaeumannomyces tritici (strain R3-111a-1)</name>
    <name type="common">Wheat and barley take-all root rot fungus</name>
    <name type="synonym">Gaeumannomyces graminis var. tritici</name>
    <dbReference type="NCBI Taxonomy" id="644352"/>
    <lineage>
        <taxon>Eukaryota</taxon>
        <taxon>Fungi</taxon>
        <taxon>Dikarya</taxon>
        <taxon>Ascomycota</taxon>
        <taxon>Pezizomycotina</taxon>
        <taxon>Sordariomycetes</taxon>
        <taxon>Sordariomycetidae</taxon>
        <taxon>Magnaporthales</taxon>
        <taxon>Magnaporthaceae</taxon>
        <taxon>Gaeumannomyces</taxon>
    </lineage>
</organism>
<reference evidence="2" key="2">
    <citation type="submission" date="2010-07" db="EMBL/GenBank/DDBJ databases">
        <authorList>
            <consortium name="The Broad Institute Genome Sequencing Platform"/>
            <consortium name="Broad Institute Genome Sequencing Center for Infectious Disease"/>
            <person name="Ma L.-J."/>
            <person name="Dead R."/>
            <person name="Young S."/>
            <person name="Zeng Q."/>
            <person name="Koehrsen M."/>
            <person name="Alvarado L."/>
            <person name="Berlin A."/>
            <person name="Chapman S.B."/>
            <person name="Chen Z."/>
            <person name="Freedman E."/>
            <person name="Gellesch M."/>
            <person name="Goldberg J."/>
            <person name="Griggs A."/>
            <person name="Gujja S."/>
            <person name="Heilman E.R."/>
            <person name="Heiman D."/>
            <person name="Hepburn T."/>
            <person name="Howarth C."/>
            <person name="Jen D."/>
            <person name="Larson L."/>
            <person name="Mehta T."/>
            <person name="Neiman D."/>
            <person name="Pearson M."/>
            <person name="Roberts A."/>
            <person name="Saif S."/>
            <person name="Shea T."/>
            <person name="Shenoy N."/>
            <person name="Sisk P."/>
            <person name="Stolte C."/>
            <person name="Sykes S."/>
            <person name="Walk T."/>
            <person name="White J."/>
            <person name="Yandava C."/>
            <person name="Haas B."/>
            <person name="Nusbaum C."/>
            <person name="Birren B."/>
        </authorList>
    </citation>
    <scope>NUCLEOTIDE SEQUENCE</scope>
    <source>
        <strain evidence="2">R3-111a-1</strain>
    </source>
</reference>
<protein>
    <submittedName>
        <fullName evidence="2 3">Uncharacterized protein</fullName>
    </submittedName>
</protein>
<proteinExistence type="predicted"/>
<evidence type="ECO:0000313" key="4">
    <source>
        <dbReference type="Proteomes" id="UP000006039"/>
    </source>
</evidence>
<sequence>MDEAGGPKTIQIDASAIFRTAIRHRKRSSTEKDALEALQVEAGENETGFNIYRWHARFGEDPVVLAAVFAGQEARRRGQITLAKDDGTGDGIGPRLAPTAMHAKE</sequence>
<dbReference type="GeneID" id="20353138"/>
<dbReference type="EnsemblFungi" id="EJT69797">
    <property type="protein sequence ID" value="EJT69797"/>
    <property type="gene ID" value="GGTG_12680"/>
</dbReference>
<dbReference type="HOGENOM" id="CLU_2236769_0_0_1"/>
<accession>J3PGQ1</accession>
<gene>
    <name evidence="3" type="primary">20353138</name>
    <name evidence="2" type="ORF">GGTG_12680</name>
</gene>
<reference evidence="3" key="4">
    <citation type="journal article" date="2015" name="G3 (Bethesda)">
        <title>Genome sequences of three phytopathogenic species of the Magnaporthaceae family of fungi.</title>
        <authorList>
            <person name="Okagaki L.H."/>
            <person name="Nunes C.C."/>
            <person name="Sailsbery J."/>
            <person name="Clay B."/>
            <person name="Brown D."/>
            <person name="John T."/>
            <person name="Oh Y."/>
            <person name="Young N."/>
            <person name="Fitzgerald M."/>
            <person name="Haas B.J."/>
            <person name="Zeng Q."/>
            <person name="Young S."/>
            <person name="Adiconis X."/>
            <person name="Fan L."/>
            <person name="Levin J.Z."/>
            <person name="Mitchell T.K."/>
            <person name="Okubara P.A."/>
            <person name="Farman M.L."/>
            <person name="Kohn L.M."/>
            <person name="Birren B."/>
            <person name="Ma L.-J."/>
            <person name="Dean R.A."/>
        </authorList>
    </citation>
    <scope>NUCLEOTIDE SEQUENCE</scope>
    <source>
        <strain evidence="3">R3-111a-1</strain>
    </source>
</reference>
<evidence type="ECO:0000313" key="3">
    <source>
        <dbReference type="EnsemblFungi" id="EJT69797"/>
    </source>
</evidence>
<reference evidence="3" key="5">
    <citation type="submission" date="2018-04" db="UniProtKB">
        <authorList>
            <consortium name="EnsemblFungi"/>
        </authorList>
    </citation>
    <scope>IDENTIFICATION</scope>
    <source>
        <strain evidence="3">R3-111a-1</strain>
    </source>
</reference>
<evidence type="ECO:0000256" key="1">
    <source>
        <dbReference type="SAM" id="MobiDB-lite"/>
    </source>
</evidence>
<dbReference type="Proteomes" id="UP000006039">
    <property type="component" value="Unassembled WGS sequence"/>
</dbReference>
<dbReference type="VEuPathDB" id="FungiDB:GGTG_12680"/>
<name>J3PGQ1_GAET3</name>
<feature type="region of interest" description="Disordered" evidence="1">
    <location>
        <begin position="80"/>
        <end position="105"/>
    </location>
</feature>
<reference evidence="4" key="1">
    <citation type="submission" date="2010-07" db="EMBL/GenBank/DDBJ databases">
        <title>The genome sequence of Gaeumannomyces graminis var. tritici strain R3-111a-1.</title>
        <authorList>
            <consortium name="The Broad Institute Genome Sequencing Platform"/>
            <person name="Ma L.-J."/>
            <person name="Dead R."/>
            <person name="Young S."/>
            <person name="Zeng Q."/>
            <person name="Koehrsen M."/>
            <person name="Alvarado L."/>
            <person name="Berlin A."/>
            <person name="Chapman S.B."/>
            <person name="Chen Z."/>
            <person name="Freedman E."/>
            <person name="Gellesch M."/>
            <person name="Goldberg J."/>
            <person name="Griggs A."/>
            <person name="Gujja S."/>
            <person name="Heilman E.R."/>
            <person name="Heiman D."/>
            <person name="Hepburn T."/>
            <person name="Howarth C."/>
            <person name="Jen D."/>
            <person name="Larson L."/>
            <person name="Mehta T."/>
            <person name="Neiman D."/>
            <person name="Pearson M."/>
            <person name="Roberts A."/>
            <person name="Saif S."/>
            <person name="Shea T."/>
            <person name="Shenoy N."/>
            <person name="Sisk P."/>
            <person name="Stolte C."/>
            <person name="Sykes S."/>
            <person name="Walk T."/>
            <person name="White J."/>
            <person name="Yandava C."/>
            <person name="Haas B."/>
            <person name="Nusbaum C."/>
            <person name="Birren B."/>
        </authorList>
    </citation>
    <scope>NUCLEOTIDE SEQUENCE [LARGE SCALE GENOMIC DNA]</scope>
    <source>
        <strain evidence="4">R3-111a-1</strain>
    </source>
</reference>
<reference evidence="2" key="3">
    <citation type="submission" date="2010-09" db="EMBL/GenBank/DDBJ databases">
        <title>Annotation of Gaeumannomyces graminis var. tritici R3-111a-1.</title>
        <authorList>
            <consortium name="The Broad Institute Genome Sequencing Platform"/>
            <person name="Ma L.-J."/>
            <person name="Dead R."/>
            <person name="Young S.K."/>
            <person name="Zeng Q."/>
            <person name="Gargeya S."/>
            <person name="Fitzgerald M."/>
            <person name="Haas B."/>
            <person name="Abouelleil A."/>
            <person name="Alvarado L."/>
            <person name="Arachchi H.M."/>
            <person name="Berlin A."/>
            <person name="Brown A."/>
            <person name="Chapman S.B."/>
            <person name="Chen Z."/>
            <person name="Dunbar C."/>
            <person name="Freedman E."/>
            <person name="Gearin G."/>
            <person name="Gellesch M."/>
            <person name="Goldberg J."/>
            <person name="Griggs A."/>
            <person name="Gujja S."/>
            <person name="Heiman D."/>
            <person name="Howarth C."/>
            <person name="Larson L."/>
            <person name="Lui A."/>
            <person name="MacDonald P.J.P."/>
            <person name="Mehta T."/>
            <person name="Montmayeur A."/>
            <person name="Murphy C."/>
            <person name="Neiman D."/>
            <person name="Pearson M."/>
            <person name="Priest M."/>
            <person name="Roberts A."/>
            <person name="Saif S."/>
            <person name="Shea T."/>
            <person name="Shenoy N."/>
            <person name="Sisk P."/>
            <person name="Stolte C."/>
            <person name="Sykes S."/>
            <person name="Yandava C."/>
            <person name="Wortman J."/>
            <person name="Nusbaum C."/>
            <person name="Birren B."/>
        </authorList>
    </citation>
    <scope>NUCLEOTIDE SEQUENCE</scope>
    <source>
        <strain evidence="2">R3-111a-1</strain>
    </source>
</reference>
<dbReference type="AlphaFoldDB" id="J3PGQ1"/>
<dbReference type="RefSeq" id="XP_009228845.1">
    <property type="nucleotide sequence ID" value="XM_009230581.1"/>
</dbReference>
<dbReference type="EMBL" id="GL385403">
    <property type="protein sequence ID" value="EJT69797.1"/>
    <property type="molecule type" value="Genomic_DNA"/>
</dbReference>
<evidence type="ECO:0000313" key="2">
    <source>
        <dbReference type="EMBL" id="EJT69797.1"/>
    </source>
</evidence>